<dbReference type="EC" id="2.7.13.3" evidence="3"/>
<protein>
    <recommendedName>
        <fullName evidence="3">histidine kinase</fullName>
        <ecNumber evidence="3">2.7.13.3</ecNumber>
    </recommendedName>
</protein>
<dbReference type="Gene3D" id="3.30.565.10">
    <property type="entry name" value="Histidine kinase-like ATPase, C-terminal domain"/>
    <property type="match status" value="1"/>
</dbReference>
<evidence type="ECO:0000256" key="6">
    <source>
        <dbReference type="ARBA" id="ARBA00022692"/>
    </source>
</evidence>
<feature type="transmembrane region" description="Helical" evidence="11">
    <location>
        <begin position="6"/>
        <end position="29"/>
    </location>
</feature>
<dbReference type="InterPro" id="IPR004358">
    <property type="entry name" value="Sig_transdc_His_kin-like_C"/>
</dbReference>
<dbReference type="PROSITE" id="PS50885">
    <property type="entry name" value="HAMP"/>
    <property type="match status" value="1"/>
</dbReference>
<organism evidence="14 15">
    <name type="scientific">Aquincola agrisoli</name>
    <dbReference type="NCBI Taxonomy" id="3119538"/>
    <lineage>
        <taxon>Bacteria</taxon>
        <taxon>Pseudomonadati</taxon>
        <taxon>Pseudomonadota</taxon>
        <taxon>Betaproteobacteria</taxon>
        <taxon>Burkholderiales</taxon>
        <taxon>Sphaerotilaceae</taxon>
        <taxon>Aquincola</taxon>
    </lineage>
</organism>
<dbReference type="InterPro" id="IPR003660">
    <property type="entry name" value="HAMP_dom"/>
</dbReference>
<dbReference type="Pfam" id="PF02518">
    <property type="entry name" value="HATPase_c"/>
    <property type="match status" value="1"/>
</dbReference>
<evidence type="ECO:0000256" key="5">
    <source>
        <dbReference type="ARBA" id="ARBA00022679"/>
    </source>
</evidence>
<dbReference type="AlphaFoldDB" id="A0AAW9QHJ8"/>
<keyword evidence="9" id="KW-0902">Two-component regulatory system</keyword>
<dbReference type="PROSITE" id="PS50109">
    <property type="entry name" value="HIS_KIN"/>
    <property type="match status" value="1"/>
</dbReference>
<keyword evidence="8 11" id="KW-1133">Transmembrane helix</keyword>
<proteinExistence type="predicted"/>
<dbReference type="InterPro" id="IPR050428">
    <property type="entry name" value="TCS_sensor_his_kinase"/>
</dbReference>
<evidence type="ECO:0000256" key="11">
    <source>
        <dbReference type="SAM" id="Phobius"/>
    </source>
</evidence>
<accession>A0AAW9QHJ8</accession>
<dbReference type="GO" id="GO:0005886">
    <property type="term" value="C:plasma membrane"/>
    <property type="evidence" value="ECO:0007669"/>
    <property type="project" value="TreeGrafter"/>
</dbReference>
<feature type="domain" description="HAMP" evidence="13">
    <location>
        <begin position="183"/>
        <end position="234"/>
    </location>
</feature>
<dbReference type="PANTHER" id="PTHR45436:SF5">
    <property type="entry name" value="SENSOR HISTIDINE KINASE TRCS"/>
    <property type="match status" value="1"/>
</dbReference>
<comment type="subcellular location">
    <subcellularLocation>
        <location evidence="2">Membrane</location>
    </subcellularLocation>
</comment>
<feature type="transmembrane region" description="Helical" evidence="11">
    <location>
        <begin position="162"/>
        <end position="180"/>
    </location>
</feature>
<dbReference type="EMBL" id="JAZIBG010000025">
    <property type="protein sequence ID" value="MEF7614525.1"/>
    <property type="molecule type" value="Genomic_DNA"/>
</dbReference>
<comment type="caution">
    <text evidence="14">The sequence shown here is derived from an EMBL/GenBank/DDBJ whole genome shotgun (WGS) entry which is preliminary data.</text>
</comment>
<dbReference type="InterPro" id="IPR036890">
    <property type="entry name" value="HATPase_C_sf"/>
</dbReference>
<evidence type="ECO:0000256" key="10">
    <source>
        <dbReference type="ARBA" id="ARBA00023136"/>
    </source>
</evidence>
<keyword evidence="4" id="KW-0597">Phosphoprotein</keyword>
<dbReference type="InterPro" id="IPR003594">
    <property type="entry name" value="HATPase_dom"/>
</dbReference>
<keyword evidence="6 11" id="KW-0812">Transmembrane</keyword>
<evidence type="ECO:0000256" key="9">
    <source>
        <dbReference type="ARBA" id="ARBA00023012"/>
    </source>
</evidence>
<evidence type="ECO:0000256" key="2">
    <source>
        <dbReference type="ARBA" id="ARBA00004370"/>
    </source>
</evidence>
<evidence type="ECO:0000313" key="14">
    <source>
        <dbReference type="EMBL" id="MEF7614525.1"/>
    </source>
</evidence>
<dbReference type="GO" id="GO:0000160">
    <property type="term" value="P:phosphorelay signal transduction system"/>
    <property type="evidence" value="ECO:0007669"/>
    <property type="project" value="UniProtKB-KW"/>
</dbReference>
<evidence type="ECO:0000256" key="1">
    <source>
        <dbReference type="ARBA" id="ARBA00000085"/>
    </source>
</evidence>
<dbReference type="GO" id="GO:0004673">
    <property type="term" value="F:protein histidine kinase activity"/>
    <property type="evidence" value="ECO:0007669"/>
    <property type="project" value="UniProtKB-EC"/>
</dbReference>
<gene>
    <name evidence="14" type="ORF">V4F39_11450</name>
</gene>
<evidence type="ECO:0000259" key="12">
    <source>
        <dbReference type="PROSITE" id="PS50109"/>
    </source>
</evidence>
<dbReference type="InterPro" id="IPR005467">
    <property type="entry name" value="His_kinase_dom"/>
</dbReference>
<evidence type="ECO:0000313" key="15">
    <source>
        <dbReference type="Proteomes" id="UP001336250"/>
    </source>
</evidence>
<dbReference type="PANTHER" id="PTHR45436">
    <property type="entry name" value="SENSOR HISTIDINE KINASE YKOH"/>
    <property type="match status" value="1"/>
</dbReference>
<keyword evidence="15" id="KW-1185">Reference proteome</keyword>
<keyword evidence="10 11" id="KW-0472">Membrane</keyword>
<dbReference type="PRINTS" id="PR00344">
    <property type="entry name" value="BCTRLSENSOR"/>
</dbReference>
<feature type="domain" description="Histidine kinase" evidence="12">
    <location>
        <begin position="242"/>
        <end position="435"/>
    </location>
</feature>
<evidence type="ECO:0000259" key="13">
    <source>
        <dbReference type="PROSITE" id="PS50885"/>
    </source>
</evidence>
<dbReference type="SMART" id="SM00387">
    <property type="entry name" value="HATPase_c"/>
    <property type="match status" value="1"/>
</dbReference>
<sequence length="435" mass="46195">MLEAGLAARLILLGVLSALLIATTGGLLLRRQLHEVVLRSFEQGLAERVERVAAELQAAAVDGMPLDGAATAGEFGRIFSGWYWQLDDGGEPLRSRSLWDSGLDLAAAPPAAAGELRRTAGPRQEPLAGTSRPLALAGRPATLHVFGPVADTDVEMARIDRVLLGLQGAFIAVFTLLTVAQTRIGLAPMRRLQAALSRVRGGQAPRVEGRFGPDLEPLAEEINQVLDRNAQIVERARHHAGNLSHALKKPLALLGAEARKPAVAGTLVQSQVHAMTVLIDRHLARSASGAGNLRWIGVDGTLQSLVALMRQLHAGKALQWQVEAQTGLRWKGESTDLEEMAGNLLDNAGKWAARRVLLRAHGTAQGITLQVEDDGPGLAGEALVQALQRGRRFDEKVEGSGLGLAIVGDIAETYGGSLVLDRSPLGGLRCTLRLG</sequence>
<evidence type="ECO:0000256" key="3">
    <source>
        <dbReference type="ARBA" id="ARBA00012438"/>
    </source>
</evidence>
<keyword evidence="5 14" id="KW-0808">Transferase</keyword>
<keyword evidence="7 14" id="KW-0418">Kinase</keyword>
<evidence type="ECO:0000256" key="8">
    <source>
        <dbReference type="ARBA" id="ARBA00022989"/>
    </source>
</evidence>
<name>A0AAW9QHJ8_9BURK</name>
<evidence type="ECO:0000256" key="4">
    <source>
        <dbReference type="ARBA" id="ARBA00022553"/>
    </source>
</evidence>
<dbReference type="Proteomes" id="UP001336250">
    <property type="component" value="Unassembled WGS sequence"/>
</dbReference>
<evidence type="ECO:0000256" key="7">
    <source>
        <dbReference type="ARBA" id="ARBA00022777"/>
    </source>
</evidence>
<comment type="catalytic activity">
    <reaction evidence="1">
        <text>ATP + protein L-histidine = ADP + protein N-phospho-L-histidine.</text>
        <dbReference type="EC" id="2.7.13.3"/>
    </reaction>
</comment>
<reference evidence="14 15" key="1">
    <citation type="submission" date="2024-02" db="EMBL/GenBank/DDBJ databases">
        <title>Genome sequence of Aquincola sp. MAHUQ-54.</title>
        <authorList>
            <person name="Huq M.A."/>
        </authorList>
    </citation>
    <scope>NUCLEOTIDE SEQUENCE [LARGE SCALE GENOMIC DNA]</scope>
    <source>
        <strain evidence="14 15">MAHUQ-54</strain>
    </source>
</reference>
<dbReference type="SUPFAM" id="SSF55874">
    <property type="entry name" value="ATPase domain of HSP90 chaperone/DNA topoisomerase II/histidine kinase"/>
    <property type="match status" value="1"/>
</dbReference>